<evidence type="ECO:0000259" key="3">
    <source>
        <dbReference type="Pfam" id="PF25876"/>
    </source>
</evidence>
<dbReference type="Gene3D" id="1.10.287.470">
    <property type="entry name" value="Helix hairpin bin"/>
    <property type="match status" value="1"/>
</dbReference>
<evidence type="ECO:0000259" key="5">
    <source>
        <dbReference type="Pfam" id="PF25944"/>
    </source>
</evidence>
<comment type="caution">
    <text evidence="6">The sequence shown here is derived from an EMBL/GenBank/DDBJ whole genome shotgun (WGS) entry which is preliminary data.</text>
</comment>
<dbReference type="Gene3D" id="2.40.50.100">
    <property type="match status" value="1"/>
</dbReference>
<keyword evidence="2" id="KW-0175">Coiled coil</keyword>
<protein>
    <submittedName>
        <fullName evidence="6">Efflux RND transporter periplasmic adaptor subunit</fullName>
    </submittedName>
</protein>
<dbReference type="InterPro" id="IPR058626">
    <property type="entry name" value="MdtA-like_b-barrel"/>
</dbReference>
<dbReference type="GO" id="GO:0030313">
    <property type="term" value="C:cell envelope"/>
    <property type="evidence" value="ECO:0007669"/>
    <property type="project" value="UniProtKB-SubCell"/>
</dbReference>
<dbReference type="Pfam" id="PF25876">
    <property type="entry name" value="HH_MFP_RND"/>
    <property type="match status" value="1"/>
</dbReference>
<sequence>MAAADDFLCILVPDRARMRQKDIAGTGETGKAGQVMIGRMILGHVLAGAALVLCLQPALAQQQPAATLRAGVVQLSKAPVPVTANLSGQASATQSAAIRPLVDGVVREIAYQPGHPVKEGDLLFSIDPKSYDAALALAKASLQNAQAALPGAQSALDRAERLVGTSVTQEALESARVTFAQAQAAIAEAEASVQTAEINLERTRITSPFDGIAAIASVSIGDLVTSGQSDALTTVTSLDPIYVDLSEASARMLQLRARVTSGAIKPGDRIAAQLRLENGEAFKGEGQLDSVGASVSTTTGTVNVRFRFANPDRLILPGMFVRAELTLGTADAFLVPQLAATLQADGTLRLFVLDENDTAQELRVTSIGSTERAWIVADGIADGTRLLVDNLDNMKAGQKIDPVAATISDTGIVSDSAGEN</sequence>
<evidence type="ECO:0000256" key="1">
    <source>
        <dbReference type="ARBA" id="ARBA00009477"/>
    </source>
</evidence>
<reference evidence="6 7" key="1">
    <citation type="submission" date="2019-01" db="EMBL/GenBank/DDBJ databases">
        <title>Sinorhodobacter populi sp. nov. isolated from the symptomatic bark tissue of Populus euramericana canker.</title>
        <authorList>
            <person name="Xu G."/>
        </authorList>
    </citation>
    <scope>NUCLEOTIDE SEQUENCE [LARGE SCALE GENOMIC DNA]</scope>
    <source>
        <strain evidence="6 7">2D-5</strain>
    </source>
</reference>
<dbReference type="Pfam" id="PF25917">
    <property type="entry name" value="BSH_RND"/>
    <property type="match status" value="1"/>
</dbReference>
<name>A0A443IVW6_9RHOB</name>
<dbReference type="PANTHER" id="PTHR30158">
    <property type="entry name" value="ACRA/E-RELATED COMPONENT OF DRUG EFFLUX TRANSPORTER"/>
    <property type="match status" value="1"/>
</dbReference>
<dbReference type="EMBL" id="SAUW01000008">
    <property type="protein sequence ID" value="RWR12283.1"/>
    <property type="molecule type" value="Genomic_DNA"/>
</dbReference>
<evidence type="ECO:0000259" key="4">
    <source>
        <dbReference type="Pfam" id="PF25917"/>
    </source>
</evidence>
<keyword evidence="7" id="KW-1185">Reference proteome</keyword>
<dbReference type="GO" id="GO:0022857">
    <property type="term" value="F:transmembrane transporter activity"/>
    <property type="evidence" value="ECO:0007669"/>
    <property type="project" value="InterPro"/>
</dbReference>
<accession>A0A443IVW6</accession>
<gene>
    <name evidence="6" type="ORF">D2T33_09255</name>
</gene>
<feature type="coiled-coil region" evidence="2">
    <location>
        <begin position="142"/>
        <end position="206"/>
    </location>
</feature>
<dbReference type="GO" id="GO:0046677">
    <property type="term" value="P:response to antibiotic"/>
    <property type="evidence" value="ECO:0007669"/>
    <property type="project" value="TreeGrafter"/>
</dbReference>
<feature type="domain" description="Multidrug resistance protein MdtA-like barrel-sandwich hybrid" evidence="4">
    <location>
        <begin position="96"/>
        <end position="236"/>
    </location>
</feature>
<comment type="similarity">
    <text evidence="1">Belongs to the membrane fusion protein (MFP) (TC 8.A.1) family.</text>
</comment>
<dbReference type="SUPFAM" id="SSF111369">
    <property type="entry name" value="HlyD-like secretion proteins"/>
    <property type="match status" value="1"/>
</dbReference>
<dbReference type="Proteomes" id="UP000285710">
    <property type="component" value="Unassembled WGS sequence"/>
</dbReference>
<dbReference type="InterPro" id="IPR058624">
    <property type="entry name" value="MdtA-like_HH"/>
</dbReference>
<dbReference type="Gene3D" id="2.40.30.170">
    <property type="match status" value="1"/>
</dbReference>
<evidence type="ECO:0000313" key="7">
    <source>
        <dbReference type="Proteomes" id="UP000285710"/>
    </source>
</evidence>
<organism evidence="6 7">
    <name type="scientific">Paenirhodobacter populi</name>
    <dbReference type="NCBI Taxonomy" id="2306993"/>
    <lineage>
        <taxon>Bacteria</taxon>
        <taxon>Pseudomonadati</taxon>
        <taxon>Pseudomonadota</taxon>
        <taxon>Alphaproteobacteria</taxon>
        <taxon>Rhodobacterales</taxon>
        <taxon>Rhodobacter group</taxon>
        <taxon>Paenirhodobacter</taxon>
    </lineage>
</organism>
<proteinExistence type="inferred from homology"/>
<dbReference type="InterPro" id="IPR058625">
    <property type="entry name" value="MdtA-like_BSH"/>
</dbReference>
<dbReference type="Pfam" id="PF25944">
    <property type="entry name" value="Beta-barrel_RND"/>
    <property type="match status" value="1"/>
</dbReference>
<feature type="domain" description="Multidrug resistance protein MdtA-like beta-barrel" evidence="5">
    <location>
        <begin position="240"/>
        <end position="328"/>
    </location>
</feature>
<evidence type="ECO:0000256" key="2">
    <source>
        <dbReference type="SAM" id="Coils"/>
    </source>
</evidence>
<evidence type="ECO:0000313" key="6">
    <source>
        <dbReference type="EMBL" id="RWR12283.1"/>
    </source>
</evidence>
<dbReference type="Gene3D" id="2.40.420.20">
    <property type="match status" value="1"/>
</dbReference>
<dbReference type="NCBIfam" id="TIGR01730">
    <property type="entry name" value="RND_mfp"/>
    <property type="match status" value="1"/>
</dbReference>
<dbReference type="GO" id="GO:0005886">
    <property type="term" value="C:plasma membrane"/>
    <property type="evidence" value="ECO:0007669"/>
    <property type="project" value="TreeGrafter"/>
</dbReference>
<reference evidence="6 7" key="2">
    <citation type="submission" date="2019-01" db="EMBL/GenBank/DDBJ databases">
        <authorList>
            <person name="Li Y."/>
        </authorList>
    </citation>
    <scope>NUCLEOTIDE SEQUENCE [LARGE SCALE GENOMIC DNA]</scope>
    <source>
        <strain evidence="6 7">2D-5</strain>
    </source>
</reference>
<dbReference type="InterPro" id="IPR006143">
    <property type="entry name" value="RND_pump_MFP"/>
</dbReference>
<feature type="domain" description="Multidrug resistance protein MdtA-like alpha-helical hairpin" evidence="3">
    <location>
        <begin position="135"/>
        <end position="202"/>
    </location>
</feature>
<dbReference type="AlphaFoldDB" id="A0A443IVW6"/>